<proteinExistence type="predicted"/>
<gene>
    <name evidence="1" type="ORF">TBRA_LOCUS15616</name>
</gene>
<evidence type="ECO:0000313" key="2">
    <source>
        <dbReference type="Proteomes" id="UP000479190"/>
    </source>
</evidence>
<dbReference type="Proteomes" id="UP000479190">
    <property type="component" value="Unassembled WGS sequence"/>
</dbReference>
<dbReference type="EMBL" id="CADCXV010001379">
    <property type="protein sequence ID" value="CAB0044028.1"/>
    <property type="molecule type" value="Genomic_DNA"/>
</dbReference>
<sequence>MNEYLTMGHMREISQQELQTYTGPSCYIPHHGIWQKKDQGKKLRVVFNASKPTSSGHSLSDLLYVGPKLQNDLTIVVTRWRLRQYAFCADIKMMFRQILVQTSSHISSAHTVEPIAIGTCKTLCPSYSDLWDGERSLSISADSEAALYR</sequence>
<dbReference type="OrthoDB" id="7553834at2759"/>
<dbReference type="AlphaFoldDB" id="A0A6H5J1P2"/>
<dbReference type="PANTHER" id="PTHR47331">
    <property type="entry name" value="PHD-TYPE DOMAIN-CONTAINING PROTEIN"/>
    <property type="match status" value="1"/>
</dbReference>
<accession>A0A6H5J1P2</accession>
<organism evidence="1 2">
    <name type="scientific">Trichogramma brassicae</name>
    <dbReference type="NCBI Taxonomy" id="86971"/>
    <lineage>
        <taxon>Eukaryota</taxon>
        <taxon>Metazoa</taxon>
        <taxon>Ecdysozoa</taxon>
        <taxon>Arthropoda</taxon>
        <taxon>Hexapoda</taxon>
        <taxon>Insecta</taxon>
        <taxon>Pterygota</taxon>
        <taxon>Neoptera</taxon>
        <taxon>Endopterygota</taxon>
        <taxon>Hymenoptera</taxon>
        <taxon>Apocrita</taxon>
        <taxon>Proctotrupomorpha</taxon>
        <taxon>Chalcidoidea</taxon>
        <taxon>Trichogrammatidae</taxon>
        <taxon>Trichogramma</taxon>
    </lineage>
</organism>
<evidence type="ECO:0000313" key="1">
    <source>
        <dbReference type="EMBL" id="CAB0044028.1"/>
    </source>
</evidence>
<dbReference type="PANTHER" id="PTHR47331:SF1">
    <property type="entry name" value="GAG-LIKE PROTEIN"/>
    <property type="match status" value="1"/>
</dbReference>
<keyword evidence="2" id="KW-1185">Reference proteome</keyword>
<reference evidence="1 2" key="1">
    <citation type="submission" date="2020-02" db="EMBL/GenBank/DDBJ databases">
        <authorList>
            <person name="Ferguson B K."/>
        </authorList>
    </citation>
    <scope>NUCLEOTIDE SEQUENCE [LARGE SCALE GENOMIC DNA]</scope>
</reference>
<name>A0A6H5J1P2_9HYME</name>
<protein>
    <submittedName>
        <fullName evidence="1">Uncharacterized protein</fullName>
    </submittedName>
</protein>